<name>A0A267DX18_9PLAT</name>
<dbReference type="PRINTS" id="PR00704">
    <property type="entry name" value="CALPAIN"/>
</dbReference>
<keyword evidence="7" id="KW-1185">Reference proteome</keyword>
<dbReference type="SUPFAM" id="SSF54001">
    <property type="entry name" value="Cysteine proteinases"/>
    <property type="match status" value="1"/>
</dbReference>
<dbReference type="PANTHER" id="PTHR10183">
    <property type="entry name" value="CALPAIN"/>
    <property type="match status" value="1"/>
</dbReference>
<evidence type="ECO:0000259" key="5">
    <source>
        <dbReference type="PROSITE" id="PS50203"/>
    </source>
</evidence>
<dbReference type="EMBL" id="NIVC01003114">
    <property type="protein sequence ID" value="PAA53204.1"/>
    <property type="molecule type" value="Genomic_DNA"/>
</dbReference>
<comment type="caution">
    <text evidence="3">Lacks conserved residue(s) required for the propagation of feature annotation.</text>
</comment>
<dbReference type="PANTHER" id="PTHR10183:SF433">
    <property type="entry name" value="CALPAIN-A-RELATED"/>
    <property type="match status" value="1"/>
</dbReference>
<dbReference type="InterPro" id="IPR001300">
    <property type="entry name" value="Peptidase_C2_calpain_cat"/>
</dbReference>
<sequence length="299" mass="34321">MSNRANWATAGFWRSRFAFDAQEAVRPGCGARPGLWRQLLRHVSFRFWQFGEWKDVEIDDRLPTKYGKLCFMRSEDRNEFWSALLEKAYAKLNGSYEALSGGNQAEAMVDFTGGLCETFDMRRAPPNLYNIMVQANNACSLMGCAIESEQLEGHLSNGLITGHAYSVTDVKKVRLNNGMEESLVRVRNPWGNECEWKGDWSDHSHKWSSVSQGEKDKLGMDQRDDGEFWMSYKDFSSQFQQDRDLPFGPGVHVQQRQGRGSQEAPMGDVPGVRPVEAQRQRRRLSQQHRQLPHERTVSH</sequence>
<dbReference type="Proteomes" id="UP000215902">
    <property type="component" value="Unassembled WGS sequence"/>
</dbReference>
<dbReference type="STRING" id="282301.A0A267DX18"/>
<dbReference type="Pfam" id="PF00648">
    <property type="entry name" value="Peptidase_C2"/>
    <property type="match status" value="1"/>
</dbReference>
<dbReference type="CDD" id="cd00044">
    <property type="entry name" value="CysPc"/>
    <property type="match status" value="1"/>
</dbReference>
<dbReference type="InterPro" id="IPR022684">
    <property type="entry name" value="Calpain_cysteine_protease"/>
</dbReference>
<dbReference type="GO" id="GO:0005737">
    <property type="term" value="C:cytoplasm"/>
    <property type="evidence" value="ECO:0007669"/>
    <property type="project" value="TreeGrafter"/>
</dbReference>
<evidence type="ECO:0000256" key="1">
    <source>
        <dbReference type="ARBA" id="ARBA00007623"/>
    </source>
</evidence>
<dbReference type="InterPro" id="IPR038765">
    <property type="entry name" value="Papain-like_cys_pep_sf"/>
</dbReference>
<dbReference type="PROSITE" id="PS50203">
    <property type="entry name" value="CALPAIN_CAT"/>
    <property type="match status" value="1"/>
</dbReference>
<evidence type="ECO:0000256" key="2">
    <source>
        <dbReference type="PIRSR" id="PIRSR622684-1"/>
    </source>
</evidence>
<dbReference type="SMART" id="SM00230">
    <property type="entry name" value="CysPc"/>
    <property type="match status" value="1"/>
</dbReference>
<comment type="similarity">
    <text evidence="1">Belongs to the peptidase C2 family.</text>
</comment>
<protein>
    <recommendedName>
        <fullName evidence="5">Calpain catalytic domain-containing protein</fullName>
    </recommendedName>
</protein>
<feature type="compositionally biased region" description="Basic and acidic residues" evidence="4">
    <location>
        <begin position="213"/>
        <end position="222"/>
    </location>
</feature>
<dbReference type="GO" id="GO:0006508">
    <property type="term" value="P:proteolysis"/>
    <property type="evidence" value="ECO:0007669"/>
    <property type="project" value="InterPro"/>
</dbReference>
<dbReference type="OrthoDB" id="424753at2759"/>
<reference evidence="6 7" key="1">
    <citation type="submission" date="2017-06" db="EMBL/GenBank/DDBJ databases">
        <title>A platform for efficient transgenesis in Macrostomum lignano, a flatworm model organism for stem cell research.</title>
        <authorList>
            <person name="Berezikov E."/>
        </authorList>
    </citation>
    <scope>NUCLEOTIDE SEQUENCE [LARGE SCALE GENOMIC DNA]</scope>
    <source>
        <strain evidence="6">DV1</strain>
        <tissue evidence="6">Whole organism</tissue>
    </source>
</reference>
<dbReference type="FunFam" id="3.90.70.10:FF:000114">
    <property type="entry name" value="Calpain a"/>
    <property type="match status" value="1"/>
</dbReference>
<feature type="active site" evidence="2">
    <location>
        <position position="188"/>
    </location>
</feature>
<evidence type="ECO:0000313" key="7">
    <source>
        <dbReference type="Proteomes" id="UP000215902"/>
    </source>
</evidence>
<feature type="region of interest" description="Disordered" evidence="4">
    <location>
        <begin position="240"/>
        <end position="299"/>
    </location>
</feature>
<feature type="region of interest" description="Disordered" evidence="4">
    <location>
        <begin position="201"/>
        <end position="222"/>
    </location>
</feature>
<evidence type="ECO:0000256" key="4">
    <source>
        <dbReference type="SAM" id="MobiDB-lite"/>
    </source>
</evidence>
<accession>A0A267DX18</accession>
<dbReference type="GO" id="GO:0004198">
    <property type="term" value="F:calcium-dependent cysteine-type endopeptidase activity"/>
    <property type="evidence" value="ECO:0007669"/>
    <property type="project" value="InterPro"/>
</dbReference>
<gene>
    <name evidence="6" type="ORF">BOX15_Mlig013791g2</name>
</gene>
<feature type="active site" evidence="2">
    <location>
        <position position="163"/>
    </location>
</feature>
<comment type="caution">
    <text evidence="6">The sequence shown here is derived from an EMBL/GenBank/DDBJ whole genome shotgun (WGS) entry which is preliminary data.</text>
</comment>
<proteinExistence type="inferred from homology"/>
<dbReference type="AlphaFoldDB" id="A0A267DX18"/>
<organism evidence="6 7">
    <name type="scientific">Macrostomum lignano</name>
    <dbReference type="NCBI Taxonomy" id="282301"/>
    <lineage>
        <taxon>Eukaryota</taxon>
        <taxon>Metazoa</taxon>
        <taxon>Spiralia</taxon>
        <taxon>Lophotrochozoa</taxon>
        <taxon>Platyhelminthes</taxon>
        <taxon>Rhabditophora</taxon>
        <taxon>Macrostomorpha</taxon>
        <taxon>Macrostomida</taxon>
        <taxon>Macrostomidae</taxon>
        <taxon>Macrostomum</taxon>
    </lineage>
</organism>
<evidence type="ECO:0000256" key="3">
    <source>
        <dbReference type="PROSITE-ProRule" id="PRU00239"/>
    </source>
</evidence>
<feature type="domain" description="Calpain catalytic" evidence="5">
    <location>
        <begin position="45"/>
        <end position="239"/>
    </location>
</feature>
<dbReference type="Gene3D" id="3.90.70.10">
    <property type="entry name" value="Cysteine proteinases"/>
    <property type="match status" value="1"/>
</dbReference>
<evidence type="ECO:0000313" key="6">
    <source>
        <dbReference type="EMBL" id="PAA53204.1"/>
    </source>
</evidence>